<dbReference type="PROSITE" id="PS52050">
    <property type="entry name" value="WYL"/>
    <property type="match status" value="1"/>
</dbReference>
<dbReference type="Proteomes" id="UP000295636">
    <property type="component" value="Unassembled WGS sequence"/>
</dbReference>
<dbReference type="InterPro" id="IPR026881">
    <property type="entry name" value="WYL_dom"/>
</dbReference>
<protein>
    <submittedName>
        <fullName evidence="4">YafY family transcriptional regulator</fullName>
    </submittedName>
</protein>
<gene>
    <name evidence="4" type="ORF">E1757_33285</name>
</gene>
<dbReference type="PROSITE" id="PS51000">
    <property type="entry name" value="HTH_DEOR_2"/>
    <property type="match status" value="1"/>
</dbReference>
<evidence type="ECO:0000256" key="1">
    <source>
        <dbReference type="ARBA" id="ARBA00023015"/>
    </source>
</evidence>
<dbReference type="Pfam" id="PF08279">
    <property type="entry name" value="HTH_11"/>
    <property type="match status" value="1"/>
</dbReference>
<dbReference type="PANTHER" id="PTHR34580:SF9">
    <property type="entry name" value="SLL5097 PROTEIN"/>
    <property type="match status" value="1"/>
</dbReference>
<dbReference type="PANTHER" id="PTHR34580">
    <property type="match status" value="1"/>
</dbReference>
<evidence type="ECO:0000256" key="2">
    <source>
        <dbReference type="ARBA" id="ARBA00023163"/>
    </source>
</evidence>
<evidence type="ECO:0000313" key="5">
    <source>
        <dbReference type="Proteomes" id="UP000295636"/>
    </source>
</evidence>
<dbReference type="InterPro" id="IPR051534">
    <property type="entry name" value="CBASS_pafABC_assoc_protein"/>
</dbReference>
<accession>A0A4R5K7N6</accession>
<evidence type="ECO:0000313" key="4">
    <source>
        <dbReference type="EMBL" id="TDF91111.1"/>
    </source>
</evidence>
<dbReference type="OrthoDB" id="9815009at2"/>
<dbReference type="InterPro" id="IPR036388">
    <property type="entry name" value="WH-like_DNA-bd_sf"/>
</dbReference>
<evidence type="ECO:0000259" key="3">
    <source>
        <dbReference type="PROSITE" id="PS51000"/>
    </source>
</evidence>
<keyword evidence="1" id="KW-0805">Transcription regulation</keyword>
<dbReference type="GO" id="GO:0003700">
    <property type="term" value="F:DNA-binding transcription factor activity"/>
    <property type="evidence" value="ECO:0007669"/>
    <property type="project" value="InterPro"/>
</dbReference>
<dbReference type="AlphaFoldDB" id="A0A4R5K7N6"/>
<dbReference type="RefSeq" id="WP_133236396.1">
    <property type="nucleotide sequence ID" value="NZ_SMRT01000030.1"/>
</dbReference>
<comment type="caution">
    <text evidence="4">The sequence shown here is derived from an EMBL/GenBank/DDBJ whole genome shotgun (WGS) entry which is preliminary data.</text>
</comment>
<organism evidence="4 5">
    <name type="scientific">Paenibacillus piri</name>
    <dbReference type="NCBI Taxonomy" id="2547395"/>
    <lineage>
        <taxon>Bacteria</taxon>
        <taxon>Bacillati</taxon>
        <taxon>Bacillota</taxon>
        <taxon>Bacilli</taxon>
        <taxon>Bacillales</taxon>
        <taxon>Paenibacillaceae</taxon>
        <taxon>Paenibacillus</taxon>
    </lineage>
</organism>
<dbReference type="Pfam" id="PF13280">
    <property type="entry name" value="WYL"/>
    <property type="match status" value="1"/>
</dbReference>
<dbReference type="Gene3D" id="1.10.10.10">
    <property type="entry name" value="Winged helix-like DNA-binding domain superfamily/Winged helix DNA-binding domain"/>
    <property type="match status" value="1"/>
</dbReference>
<keyword evidence="5" id="KW-1185">Reference proteome</keyword>
<reference evidence="4 5" key="1">
    <citation type="submission" date="2019-03" db="EMBL/GenBank/DDBJ databases">
        <title>This is whole genome sequence of Paenibacillus sp MS74 strain.</title>
        <authorList>
            <person name="Trinh H.N."/>
        </authorList>
    </citation>
    <scope>NUCLEOTIDE SEQUENCE [LARGE SCALE GENOMIC DNA]</scope>
    <source>
        <strain evidence="4 5">MS74</strain>
    </source>
</reference>
<sequence>MYKSQRLLRLMMIINAKKSFTIPELAMDLGVSPRTISRDLTDLGELGVPLYSIQGRGGGYRLLNERILPPIAFTESEAIAIFFAVQSLRYFGALPFGDQAESALDKFYHYLPFDVREQINRLQDKVAIWSPNRSMSVSCLTVLLQAIMIKSAVTIDYNSSENGPNTREIQPIGLYSDRGYWYCPAYCFTRQAYRLFRTDRILTASLNDNVSCLEDVDRKSVLNWDVEELDRQEKTLFCVRLTEKGKRKLEGNGRFRDFIESQDEGGGIIRMHIPANKLEFYTDMIWELGQEAKIAEPMEAITYINCKLQGMKKLYP</sequence>
<dbReference type="SUPFAM" id="SSF46785">
    <property type="entry name" value="Winged helix' DNA-binding domain"/>
    <property type="match status" value="1"/>
</dbReference>
<name>A0A4R5K7N6_9BACL</name>
<proteinExistence type="predicted"/>
<keyword evidence="2" id="KW-0804">Transcription</keyword>
<dbReference type="InterPro" id="IPR013196">
    <property type="entry name" value="HTH_11"/>
</dbReference>
<dbReference type="EMBL" id="SMRT01000030">
    <property type="protein sequence ID" value="TDF91111.1"/>
    <property type="molecule type" value="Genomic_DNA"/>
</dbReference>
<dbReference type="InterPro" id="IPR036390">
    <property type="entry name" value="WH_DNA-bd_sf"/>
</dbReference>
<feature type="domain" description="HTH deoR-type" evidence="3">
    <location>
        <begin position="3"/>
        <end position="61"/>
    </location>
</feature>
<dbReference type="InterPro" id="IPR001034">
    <property type="entry name" value="DeoR_HTH"/>
</dbReference>